<evidence type="ECO:0000313" key="1">
    <source>
        <dbReference type="EMBL" id="KAI3778406.1"/>
    </source>
</evidence>
<evidence type="ECO:0000313" key="2">
    <source>
        <dbReference type="Proteomes" id="UP001055811"/>
    </source>
</evidence>
<reference evidence="2" key="1">
    <citation type="journal article" date="2022" name="Mol. Ecol. Resour.">
        <title>The genomes of chicory, endive, great burdock and yacon provide insights into Asteraceae palaeo-polyploidization history and plant inulin production.</title>
        <authorList>
            <person name="Fan W."/>
            <person name="Wang S."/>
            <person name="Wang H."/>
            <person name="Wang A."/>
            <person name="Jiang F."/>
            <person name="Liu H."/>
            <person name="Zhao H."/>
            <person name="Xu D."/>
            <person name="Zhang Y."/>
        </authorList>
    </citation>
    <scope>NUCLEOTIDE SEQUENCE [LARGE SCALE GENOMIC DNA]</scope>
    <source>
        <strain evidence="2">cv. Punajuju</strain>
    </source>
</reference>
<sequence>MSMDIFLSTLIHPSTSSTAPISQMTILIAASNFTTKISKFLRFRYALYSNLPDPPRNPERSSKKYNPHSDDLAFTVIDGLFKDEQFDSRRVYL</sequence>
<reference evidence="1 2" key="2">
    <citation type="journal article" date="2022" name="Mol. Ecol. Resour.">
        <title>The genomes of chicory, endive, great burdock and yacon provide insights into Asteraceae paleo-polyploidization history and plant inulin production.</title>
        <authorList>
            <person name="Fan W."/>
            <person name="Wang S."/>
            <person name="Wang H."/>
            <person name="Wang A."/>
            <person name="Jiang F."/>
            <person name="Liu H."/>
            <person name="Zhao H."/>
            <person name="Xu D."/>
            <person name="Zhang Y."/>
        </authorList>
    </citation>
    <scope>NUCLEOTIDE SEQUENCE [LARGE SCALE GENOMIC DNA]</scope>
    <source>
        <strain evidence="2">cv. Punajuju</strain>
        <tissue evidence="1">Leaves</tissue>
    </source>
</reference>
<dbReference type="Proteomes" id="UP001055811">
    <property type="component" value="Linkage Group LG02"/>
</dbReference>
<gene>
    <name evidence="1" type="ORF">L2E82_07678</name>
</gene>
<accession>A0ACB9G5V3</accession>
<protein>
    <submittedName>
        <fullName evidence="1">Uncharacterized protein</fullName>
    </submittedName>
</protein>
<proteinExistence type="predicted"/>
<comment type="caution">
    <text evidence="1">The sequence shown here is derived from an EMBL/GenBank/DDBJ whole genome shotgun (WGS) entry which is preliminary data.</text>
</comment>
<organism evidence="1 2">
    <name type="scientific">Cichorium intybus</name>
    <name type="common">Chicory</name>
    <dbReference type="NCBI Taxonomy" id="13427"/>
    <lineage>
        <taxon>Eukaryota</taxon>
        <taxon>Viridiplantae</taxon>
        <taxon>Streptophyta</taxon>
        <taxon>Embryophyta</taxon>
        <taxon>Tracheophyta</taxon>
        <taxon>Spermatophyta</taxon>
        <taxon>Magnoliopsida</taxon>
        <taxon>eudicotyledons</taxon>
        <taxon>Gunneridae</taxon>
        <taxon>Pentapetalae</taxon>
        <taxon>asterids</taxon>
        <taxon>campanulids</taxon>
        <taxon>Asterales</taxon>
        <taxon>Asteraceae</taxon>
        <taxon>Cichorioideae</taxon>
        <taxon>Cichorieae</taxon>
        <taxon>Cichoriinae</taxon>
        <taxon>Cichorium</taxon>
    </lineage>
</organism>
<name>A0ACB9G5V3_CICIN</name>
<keyword evidence="2" id="KW-1185">Reference proteome</keyword>
<dbReference type="EMBL" id="CM042010">
    <property type="protein sequence ID" value="KAI3778406.1"/>
    <property type="molecule type" value="Genomic_DNA"/>
</dbReference>